<evidence type="ECO:0000256" key="1">
    <source>
        <dbReference type="ARBA" id="ARBA00023231"/>
    </source>
</evidence>
<protein>
    <recommendedName>
        <fullName evidence="3">Dinitrogenase iron-molybdenum cofactor biosynthesis domain-containing protein</fullName>
    </recommendedName>
</protein>
<feature type="compositionally biased region" description="Basic residues" evidence="2">
    <location>
        <begin position="120"/>
        <end position="130"/>
    </location>
</feature>
<evidence type="ECO:0000313" key="5">
    <source>
        <dbReference type="Proteomes" id="UP000738517"/>
    </source>
</evidence>
<proteinExistence type="predicted"/>
<gene>
    <name evidence="4" type="ORF">EIZ48_07800</name>
</gene>
<dbReference type="InterPro" id="IPR036105">
    <property type="entry name" value="DiNase_FeMo-co_biosyn_sf"/>
</dbReference>
<keyword evidence="1" id="KW-0535">Nitrogen fixation</keyword>
<keyword evidence="5" id="KW-1185">Reference proteome</keyword>
<evidence type="ECO:0000313" key="4">
    <source>
        <dbReference type="EMBL" id="NBI52474.1"/>
    </source>
</evidence>
<sequence length="189" mass="20507">MITAIPMNDDHIASHFSKAEHFLFINDQGVEVSRQANPVLTAHCAGKKALLKLLLQHHAERVVVRNIGQKMLGKLLSHRLSVVQTDSGRRSAQELVSSETAGLFSLTEADQGRPSPNHNGCRHAERRCHSQGHSYSQDHNLGQGRGHGKGCGKRHGQGQQGLAKQGRGGQGRGDHGGPKSHHCCHNHSC</sequence>
<feature type="domain" description="Dinitrogenase iron-molybdenum cofactor biosynthesis" evidence="3">
    <location>
        <begin position="9"/>
        <end position="88"/>
    </location>
</feature>
<accession>A0ABW9YH62</accession>
<feature type="compositionally biased region" description="Polar residues" evidence="2">
    <location>
        <begin position="131"/>
        <end position="140"/>
    </location>
</feature>
<dbReference type="InterPro" id="IPR003731">
    <property type="entry name" value="Di-Nase_FeMo-co_biosynth"/>
</dbReference>
<feature type="region of interest" description="Disordered" evidence="2">
    <location>
        <begin position="103"/>
        <end position="189"/>
    </location>
</feature>
<comment type="caution">
    <text evidence="4">The sequence shown here is derived from an EMBL/GenBank/DDBJ whole genome shotgun (WGS) entry which is preliminary data.</text>
</comment>
<feature type="compositionally biased region" description="Basic residues" evidence="2">
    <location>
        <begin position="146"/>
        <end position="156"/>
    </location>
</feature>
<name>A0ABW9YH62_9GAMM</name>
<dbReference type="Proteomes" id="UP000738517">
    <property type="component" value="Unassembled WGS sequence"/>
</dbReference>
<reference evidence="4 5" key="1">
    <citation type="journal article" date="2017" name="Int. J. Syst. Evol. Microbiol.">
        <title>Photobacterium alginatilyticum sp. nov., a marine bacterium isolated from bottom seawater.</title>
        <authorList>
            <person name="Wang X."/>
            <person name="Wang Y."/>
            <person name="Yang X."/>
            <person name="Sun H."/>
            <person name="Li B."/>
            <person name="Zhang X.H."/>
        </authorList>
    </citation>
    <scope>NUCLEOTIDE SEQUENCE [LARGE SCALE GENOMIC DNA]</scope>
    <source>
        <strain evidence="4 5">P03D4</strain>
    </source>
</reference>
<dbReference type="EMBL" id="RSEJ01000006">
    <property type="protein sequence ID" value="NBI52474.1"/>
    <property type="molecule type" value="Genomic_DNA"/>
</dbReference>
<dbReference type="Pfam" id="PF02579">
    <property type="entry name" value="Nitro_FeMo-Co"/>
    <property type="match status" value="1"/>
</dbReference>
<dbReference type="Gene3D" id="3.30.420.130">
    <property type="entry name" value="Dinitrogenase iron-molybdenum cofactor biosynthesis domain"/>
    <property type="match status" value="1"/>
</dbReference>
<feature type="compositionally biased region" description="Basic residues" evidence="2">
    <location>
        <begin position="178"/>
        <end position="189"/>
    </location>
</feature>
<dbReference type="SUPFAM" id="SSF53146">
    <property type="entry name" value="Nitrogenase accessory factor-like"/>
    <property type="match status" value="1"/>
</dbReference>
<evidence type="ECO:0000256" key="2">
    <source>
        <dbReference type="SAM" id="MobiDB-lite"/>
    </source>
</evidence>
<organism evidence="4 5">
    <name type="scientific">Photobacterium alginatilyticum</name>
    <dbReference type="NCBI Taxonomy" id="1775171"/>
    <lineage>
        <taxon>Bacteria</taxon>
        <taxon>Pseudomonadati</taxon>
        <taxon>Pseudomonadota</taxon>
        <taxon>Gammaproteobacteria</taxon>
        <taxon>Vibrionales</taxon>
        <taxon>Vibrionaceae</taxon>
        <taxon>Photobacterium</taxon>
    </lineage>
</organism>
<evidence type="ECO:0000259" key="3">
    <source>
        <dbReference type="Pfam" id="PF02579"/>
    </source>
</evidence>
<dbReference type="RefSeq" id="WP_160649870.1">
    <property type="nucleotide sequence ID" value="NZ_RSEJ01000006.1"/>
</dbReference>